<evidence type="ECO:0000313" key="2">
    <source>
        <dbReference type="EMBL" id="GAA3698866.1"/>
    </source>
</evidence>
<sequence length="156" mass="16804">MSVLYREWVGPPPSWWVLSGLFSLSWLAAIGFYLGPLAGVLALLGAQAVLTALFCGSAIRLRLDGSELRVGRAVLDLAYVADARPLDVDATAHRTGPGADARAHLVLRPYARTAVELRLDDPADPVPYWLVSTRRPVELAAAITAVLGRDHARPAR</sequence>
<feature type="transmembrane region" description="Helical" evidence="1">
    <location>
        <begin position="15"/>
        <end position="34"/>
    </location>
</feature>
<feature type="transmembrane region" description="Helical" evidence="1">
    <location>
        <begin position="40"/>
        <end position="59"/>
    </location>
</feature>
<dbReference type="Pfam" id="PF11292">
    <property type="entry name" value="DUF3093"/>
    <property type="match status" value="1"/>
</dbReference>
<gene>
    <name evidence="2" type="ORF">GCM10022204_14120</name>
</gene>
<evidence type="ECO:0000256" key="1">
    <source>
        <dbReference type="SAM" id="Phobius"/>
    </source>
</evidence>
<reference evidence="3" key="1">
    <citation type="journal article" date="2019" name="Int. J. Syst. Evol. Microbiol.">
        <title>The Global Catalogue of Microorganisms (GCM) 10K type strain sequencing project: providing services to taxonomists for standard genome sequencing and annotation.</title>
        <authorList>
            <consortium name="The Broad Institute Genomics Platform"/>
            <consortium name="The Broad Institute Genome Sequencing Center for Infectious Disease"/>
            <person name="Wu L."/>
            <person name="Ma J."/>
        </authorList>
    </citation>
    <scope>NUCLEOTIDE SEQUENCE [LARGE SCALE GENOMIC DNA]</scope>
    <source>
        <strain evidence="3">JCM 16548</strain>
    </source>
</reference>
<dbReference type="InterPro" id="IPR021443">
    <property type="entry name" value="DUF3093"/>
</dbReference>
<proteinExistence type="predicted"/>
<accession>A0ABP7D073</accession>
<protein>
    <submittedName>
        <fullName evidence="2">DUF3093 domain-containing protein</fullName>
    </submittedName>
</protein>
<organism evidence="2 3">
    <name type="scientific">Microlunatus aurantiacus</name>
    <dbReference type="NCBI Taxonomy" id="446786"/>
    <lineage>
        <taxon>Bacteria</taxon>
        <taxon>Bacillati</taxon>
        <taxon>Actinomycetota</taxon>
        <taxon>Actinomycetes</taxon>
        <taxon>Propionibacteriales</taxon>
        <taxon>Propionibacteriaceae</taxon>
        <taxon>Microlunatus</taxon>
    </lineage>
</organism>
<comment type="caution">
    <text evidence="2">The sequence shown here is derived from an EMBL/GenBank/DDBJ whole genome shotgun (WGS) entry which is preliminary data.</text>
</comment>
<keyword evidence="1" id="KW-0812">Transmembrane</keyword>
<keyword evidence="3" id="KW-1185">Reference proteome</keyword>
<dbReference type="Proteomes" id="UP001500051">
    <property type="component" value="Unassembled WGS sequence"/>
</dbReference>
<keyword evidence="1" id="KW-1133">Transmembrane helix</keyword>
<dbReference type="EMBL" id="BAAAYX010000003">
    <property type="protein sequence ID" value="GAA3698866.1"/>
    <property type="molecule type" value="Genomic_DNA"/>
</dbReference>
<name>A0ABP7D073_9ACTN</name>
<evidence type="ECO:0000313" key="3">
    <source>
        <dbReference type="Proteomes" id="UP001500051"/>
    </source>
</evidence>
<keyword evidence="1" id="KW-0472">Membrane</keyword>